<evidence type="ECO:0000256" key="6">
    <source>
        <dbReference type="ARBA" id="ARBA00023315"/>
    </source>
</evidence>
<dbReference type="AlphaFoldDB" id="A0A1I5AQ98"/>
<evidence type="ECO:0000259" key="9">
    <source>
        <dbReference type="PROSITE" id="PS51186"/>
    </source>
</evidence>
<proteinExistence type="inferred from homology"/>
<dbReference type="RefSeq" id="WP_074796181.1">
    <property type="nucleotide sequence ID" value="NZ_FOVJ01000002.1"/>
</dbReference>
<comment type="miscellaneous">
    <text evidence="8">In bacteria which possess the bifunctional enzyme ornithine acetyltransferase/N-acetylglutamate synthase (ArgJ), ArgA fulfills an anaplerotic role.</text>
</comment>
<dbReference type="Pfam" id="PF13508">
    <property type="entry name" value="Acetyltransf_7"/>
    <property type="match status" value="1"/>
</dbReference>
<dbReference type="Gene3D" id="3.40.630.30">
    <property type="match status" value="1"/>
</dbReference>
<comment type="subcellular location">
    <subcellularLocation>
        <location evidence="8">Cytoplasm</location>
    </subcellularLocation>
</comment>
<dbReference type="OrthoDB" id="9802238at2"/>
<dbReference type="SUPFAM" id="SSF53633">
    <property type="entry name" value="Carbamate kinase-like"/>
    <property type="match status" value="1"/>
</dbReference>
<organism evidence="10 11">
    <name type="scientific">Nitrosospira briensis</name>
    <dbReference type="NCBI Taxonomy" id="35799"/>
    <lineage>
        <taxon>Bacteria</taxon>
        <taxon>Pseudomonadati</taxon>
        <taxon>Pseudomonadota</taxon>
        <taxon>Betaproteobacteria</taxon>
        <taxon>Nitrosomonadales</taxon>
        <taxon>Nitrosomonadaceae</taxon>
        <taxon>Nitrosospira</taxon>
    </lineage>
</organism>
<comment type="similarity">
    <text evidence="2 8">Belongs to the acetyltransferase family. ArgA subfamily.</text>
</comment>
<dbReference type="InterPro" id="IPR036393">
    <property type="entry name" value="AceGlu_kinase-like_sf"/>
</dbReference>
<keyword evidence="8" id="KW-0963">Cytoplasm</keyword>
<dbReference type="InterPro" id="IPR033719">
    <property type="entry name" value="NAGS_kin"/>
</dbReference>
<accession>A0A1I5AQ98</accession>
<protein>
    <recommendedName>
        <fullName evidence="8">Amino-acid acetyltransferase</fullName>
        <ecNumber evidence="8">2.3.1.1</ecNumber>
    </recommendedName>
    <alternativeName>
        <fullName evidence="8">N-acetylglutamate synthase</fullName>
        <shortName evidence="8">AGS</shortName>
        <shortName evidence="8">NAGS</shortName>
    </alternativeName>
</protein>
<sequence length="460" mass="50679">MSVLLSHTHNIVKLNADFVSWFRSVAPYVNAFRNKIFVVAFGGEVVADGKFIELVHDLNLLASLGVRLVLVHGARPQIESRLNEQKLQTTYVRDMRVTDAATLQCVKESIGRVRVEIEALLSMGLPQSPMANAAIRVASGNFVTARPIGVIEGVDLMHTGEVRRVDTAAIRSRLEQGELALLSPLGYSPTGEIFNLTLENVAAETAIALKAEKLVFLMDAEDAEGRGKKGSGCAEVLLPRELTVDESKALLKKDAGEAAQLSDDAQLYLPFAIRACEGGVFRVHLISRHVDGAILQELFTHSGIGSMISKGPLQNLREARIEDVGAILQLIEPLEIEGTLVRRSRELLEMEIGRFVVVEHDGMIIGCAALYPFPDEKASELACLTVHPDYRSGGCGDALLKNIEGRARSQESRKLFVLTTRTAHWFVERGFIETDVSELPKVKRGLYNYQRRSKVFVKQI</sequence>
<dbReference type="PIRSF" id="PIRSF000423">
    <property type="entry name" value="ArgA"/>
    <property type="match status" value="1"/>
</dbReference>
<evidence type="ECO:0000256" key="8">
    <source>
        <dbReference type="HAMAP-Rule" id="MF_01105"/>
    </source>
</evidence>
<evidence type="ECO:0000256" key="2">
    <source>
        <dbReference type="ARBA" id="ARBA00009145"/>
    </source>
</evidence>
<dbReference type="GO" id="GO:0004042">
    <property type="term" value="F:L-glutamate N-acetyltransferase activity"/>
    <property type="evidence" value="ECO:0007669"/>
    <property type="project" value="UniProtKB-UniRule"/>
</dbReference>
<dbReference type="CDD" id="cd04301">
    <property type="entry name" value="NAT_SF"/>
    <property type="match status" value="1"/>
</dbReference>
<keyword evidence="11" id="KW-1185">Reference proteome</keyword>
<evidence type="ECO:0000256" key="4">
    <source>
        <dbReference type="ARBA" id="ARBA00022605"/>
    </source>
</evidence>
<dbReference type="STRING" id="1266925.GCA_000619905_01321"/>
<dbReference type="HAMAP" id="MF_01105">
    <property type="entry name" value="N_acetyl_glu_synth"/>
    <property type="match status" value="1"/>
</dbReference>
<name>A0A1I5AQ98_9PROT</name>
<dbReference type="PANTHER" id="PTHR30602:SF12">
    <property type="entry name" value="AMINO-ACID ACETYLTRANSFERASE NAGS1, CHLOROPLASTIC-RELATED"/>
    <property type="match status" value="1"/>
</dbReference>
<evidence type="ECO:0000256" key="5">
    <source>
        <dbReference type="ARBA" id="ARBA00022679"/>
    </source>
</evidence>
<dbReference type="SUPFAM" id="SSF55729">
    <property type="entry name" value="Acyl-CoA N-acyltransferases (Nat)"/>
    <property type="match status" value="1"/>
</dbReference>
<dbReference type="Gene3D" id="3.40.1160.10">
    <property type="entry name" value="Acetylglutamate kinase-like"/>
    <property type="match status" value="1"/>
</dbReference>
<reference evidence="11" key="1">
    <citation type="submission" date="2016-10" db="EMBL/GenBank/DDBJ databases">
        <authorList>
            <person name="Varghese N."/>
        </authorList>
    </citation>
    <scope>NUCLEOTIDE SEQUENCE [LARGE SCALE GENOMIC DNA]</scope>
    <source>
        <strain evidence="11">Nsp8</strain>
    </source>
</reference>
<evidence type="ECO:0000256" key="1">
    <source>
        <dbReference type="ARBA" id="ARBA00004925"/>
    </source>
</evidence>
<dbReference type="NCBIfam" id="TIGR01890">
    <property type="entry name" value="N-Ac-Glu-synth"/>
    <property type="match status" value="1"/>
</dbReference>
<gene>
    <name evidence="8" type="primary">argA</name>
    <name evidence="10" type="ORF">SAMN05216386_1488</name>
</gene>
<dbReference type="GO" id="GO:0006526">
    <property type="term" value="P:L-arginine biosynthetic process"/>
    <property type="evidence" value="ECO:0007669"/>
    <property type="project" value="UniProtKB-UniRule"/>
</dbReference>
<evidence type="ECO:0000313" key="10">
    <source>
        <dbReference type="EMBL" id="SFN64603.1"/>
    </source>
</evidence>
<dbReference type="PROSITE" id="PS51186">
    <property type="entry name" value="GNAT"/>
    <property type="match status" value="1"/>
</dbReference>
<dbReference type="GO" id="GO:0005737">
    <property type="term" value="C:cytoplasm"/>
    <property type="evidence" value="ECO:0007669"/>
    <property type="project" value="UniProtKB-SubCell"/>
</dbReference>
<evidence type="ECO:0000256" key="7">
    <source>
        <dbReference type="ARBA" id="ARBA00048372"/>
    </source>
</evidence>
<dbReference type="EMBL" id="FOVJ01000002">
    <property type="protein sequence ID" value="SFN64603.1"/>
    <property type="molecule type" value="Genomic_DNA"/>
</dbReference>
<keyword evidence="4 8" id="KW-0028">Amino-acid biosynthesis</keyword>
<keyword evidence="3 8" id="KW-0055">Arginine biosynthesis</keyword>
<dbReference type="Proteomes" id="UP000183107">
    <property type="component" value="Unassembled WGS sequence"/>
</dbReference>
<dbReference type="Pfam" id="PF00696">
    <property type="entry name" value="AA_kinase"/>
    <property type="match status" value="1"/>
</dbReference>
<dbReference type="InterPro" id="IPR010167">
    <property type="entry name" value="NH2A_AcTrfase"/>
</dbReference>
<evidence type="ECO:0000256" key="3">
    <source>
        <dbReference type="ARBA" id="ARBA00022571"/>
    </source>
</evidence>
<keyword evidence="6 8" id="KW-0012">Acyltransferase</keyword>
<feature type="domain" description="N-acetyltransferase" evidence="9">
    <location>
        <begin position="314"/>
        <end position="453"/>
    </location>
</feature>
<dbReference type="PANTHER" id="PTHR30602">
    <property type="entry name" value="AMINO-ACID ACETYLTRANSFERASE"/>
    <property type="match status" value="1"/>
</dbReference>
<dbReference type="UniPathway" id="UPA00068">
    <property type="reaction ID" value="UER00106"/>
</dbReference>
<evidence type="ECO:0000313" key="11">
    <source>
        <dbReference type="Proteomes" id="UP000183107"/>
    </source>
</evidence>
<dbReference type="CDD" id="cd04237">
    <property type="entry name" value="AAK_NAGS-ABP"/>
    <property type="match status" value="1"/>
</dbReference>
<dbReference type="InterPro" id="IPR016181">
    <property type="entry name" value="Acyl_CoA_acyltransferase"/>
</dbReference>
<dbReference type="EC" id="2.3.1.1" evidence="8"/>
<comment type="pathway">
    <text evidence="1 8">Amino-acid biosynthesis; L-arginine biosynthesis; N(2)-acetyl-L-ornithine from L-glutamate: step 1/4.</text>
</comment>
<comment type="catalytic activity">
    <reaction evidence="7 8">
        <text>L-glutamate + acetyl-CoA = N-acetyl-L-glutamate + CoA + H(+)</text>
        <dbReference type="Rhea" id="RHEA:24292"/>
        <dbReference type="ChEBI" id="CHEBI:15378"/>
        <dbReference type="ChEBI" id="CHEBI:29985"/>
        <dbReference type="ChEBI" id="CHEBI:44337"/>
        <dbReference type="ChEBI" id="CHEBI:57287"/>
        <dbReference type="ChEBI" id="CHEBI:57288"/>
        <dbReference type="EC" id="2.3.1.1"/>
    </reaction>
</comment>
<dbReference type="InterPro" id="IPR000182">
    <property type="entry name" value="GNAT_dom"/>
</dbReference>
<keyword evidence="5 8" id="KW-0808">Transferase</keyword>
<dbReference type="InterPro" id="IPR001048">
    <property type="entry name" value="Asp/Glu/Uridylate_kinase"/>
</dbReference>
<dbReference type="NCBIfam" id="NF003641">
    <property type="entry name" value="PRK05279.1"/>
    <property type="match status" value="1"/>
</dbReference>